<dbReference type="Pfam" id="PF20172">
    <property type="entry name" value="DUF6538"/>
    <property type="match status" value="1"/>
</dbReference>
<comment type="caution">
    <text evidence="6">The sequence shown here is derived from an EMBL/GenBank/DDBJ whole genome shotgun (WGS) entry which is preliminary data.</text>
</comment>
<protein>
    <recommendedName>
        <fullName evidence="5">Tyr recombinase domain-containing protein</fullName>
    </recommendedName>
</protein>
<evidence type="ECO:0000256" key="3">
    <source>
        <dbReference type="ARBA" id="ARBA00023125"/>
    </source>
</evidence>
<dbReference type="Pfam" id="PF00589">
    <property type="entry name" value="Phage_integrase"/>
    <property type="match status" value="1"/>
</dbReference>
<evidence type="ECO:0000313" key="7">
    <source>
        <dbReference type="Proteomes" id="UP000887009"/>
    </source>
</evidence>
<feature type="domain" description="Tyr recombinase" evidence="5">
    <location>
        <begin position="366"/>
        <end position="566"/>
    </location>
</feature>
<evidence type="ECO:0000313" key="6">
    <source>
        <dbReference type="EMBL" id="GJA56860.1"/>
    </source>
</evidence>
<keyword evidence="3" id="KW-0238">DNA-binding</keyword>
<dbReference type="InterPro" id="IPR011010">
    <property type="entry name" value="DNA_brk_join_enz"/>
</dbReference>
<evidence type="ECO:0000259" key="5">
    <source>
        <dbReference type="PROSITE" id="PS51898"/>
    </source>
</evidence>
<organism evidence="6 7">
    <name type="scientific">Aeromonas caviae</name>
    <name type="common">Aeromonas punctata</name>
    <dbReference type="NCBI Taxonomy" id="648"/>
    <lineage>
        <taxon>Bacteria</taxon>
        <taxon>Pseudomonadati</taxon>
        <taxon>Pseudomonadota</taxon>
        <taxon>Gammaproteobacteria</taxon>
        <taxon>Aeromonadales</taxon>
        <taxon>Aeromonadaceae</taxon>
        <taxon>Aeromonas</taxon>
    </lineage>
</organism>
<dbReference type="PANTHER" id="PTHR30349:SF41">
    <property type="entry name" value="INTEGRASE_RECOMBINASE PROTEIN MJ0367-RELATED"/>
    <property type="match status" value="1"/>
</dbReference>
<dbReference type="CDD" id="cd01184">
    <property type="entry name" value="INT_C_like_1"/>
    <property type="match status" value="1"/>
</dbReference>
<keyword evidence="4" id="KW-0233">DNA recombination</keyword>
<dbReference type="GO" id="GO:0003677">
    <property type="term" value="F:DNA binding"/>
    <property type="evidence" value="ECO:0007669"/>
    <property type="project" value="UniProtKB-KW"/>
</dbReference>
<name>A0AAI9KX19_AERCA</name>
<accession>A0AAI9KX19</accession>
<proteinExistence type="inferred from homology"/>
<gene>
    <name evidence="6" type="ORF">KAM348_42830</name>
</gene>
<dbReference type="InterPro" id="IPR050090">
    <property type="entry name" value="Tyrosine_recombinase_XerCD"/>
</dbReference>
<dbReference type="InterPro" id="IPR002104">
    <property type="entry name" value="Integrase_catalytic"/>
</dbReference>
<evidence type="ECO:0000256" key="1">
    <source>
        <dbReference type="ARBA" id="ARBA00008857"/>
    </source>
</evidence>
<dbReference type="EMBL" id="BPNL01000103">
    <property type="protein sequence ID" value="GJA56860.1"/>
    <property type="molecule type" value="Genomic_DNA"/>
</dbReference>
<dbReference type="InterPro" id="IPR046668">
    <property type="entry name" value="DUF6538"/>
</dbReference>
<dbReference type="Gene3D" id="1.10.443.10">
    <property type="entry name" value="Intergrase catalytic core"/>
    <property type="match status" value="1"/>
</dbReference>
<dbReference type="InterPro" id="IPR013762">
    <property type="entry name" value="Integrase-like_cat_sf"/>
</dbReference>
<evidence type="ECO:0000256" key="4">
    <source>
        <dbReference type="ARBA" id="ARBA00023172"/>
    </source>
</evidence>
<dbReference type="RefSeq" id="WP_202211830.1">
    <property type="nucleotide sequence ID" value="NZ_AP024136.1"/>
</dbReference>
<comment type="similarity">
    <text evidence="1">Belongs to the 'phage' integrase family.</text>
</comment>
<dbReference type="Proteomes" id="UP000887009">
    <property type="component" value="Unassembled WGS sequence"/>
</dbReference>
<dbReference type="AlphaFoldDB" id="A0AAI9KX19"/>
<dbReference type="GO" id="GO:0006310">
    <property type="term" value="P:DNA recombination"/>
    <property type="evidence" value="ECO:0007669"/>
    <property type="project" value="UniProtKB-KW"/>
</dbReference>
<dbReference type="InterPro" id="IPR010998">
    <property type="entry name" value="Integrase_recombinase_N"/>
</dbReference>
<sequence>MAIMPNPRKDPKTGKYKIRQVIPPALRPFVEGNKGELKRSLETTDPQEAKAKAVEVNLELQAILAAARNKLALQESKGAPLTQLQVEQIARAWRLREVARLSDPDILERYVVCELDEDGVNYEYSSLADFYGDELSRVDHDRGVKHLNPPRLHAQMKHFAEECIASAQVELSPENPLYTVLCDRLAQHCVAICKIALKATRHQIEHGINQSLVAPIHSAGIAATSAPSAPDAPMLGEFFEKLADEQGKINPKGALTWRRERAAVVRRFIEVFGDLPLNHITNQMCREFRELLKQTPYRPSKEISQLPFKEQILKAQQEGLKTIALSRVEVLLHLFSGILTRAQDDALINENPCSGIKVKVPNVARERAPEFTDAEMNTLLGSGLFTGDIRPARANYGEAIYWVPVLLAYTGARLEEICQLFRRDVEQKGGQWVLHIRDWDESQSVKTGKSREVPLHPHLLELGFERFLASCAAEGPLFSELKVSKPTGRYSDKLGKWLGEQIRQLLGLKTGSISPLHAFRHTFVTHMRDLDIREDIQNAITGHSQGTSVGRRYGSFRQLHEAISKMPRWPVPVWRPLSVVDVSAAATEVKA</sequence>
<dbReference type="SUPFAM" id="SSF56349">
    <property type="entry name" value="DNA breaking-rejoining enzymes"/>
    <property type="match status" value="1"/>
</dbReference>
<dbReference type="PANTHER" id="PTHR30349">
    <property type="entry name" value="PHAGE INTEGRASE-RELATED"/>
    <property type="match status" value="1"/>
</dbReference>
<evidence type="ECO:0000256" key="2">
    <source>
        <dbReference type="ARBA" id="ARBA00022908"/>
    </source>
</evidence>
<dbReference type="Gene3D" id="1.10.150.130">
    <property type="match status" value="1"/>
</dbReference>
<dbReference type="GO" id="GO:0015074">
    <property type="term" value="P:DNA integration"/>
    <property type="evidence" value="ECO:0007669"/>
    <property type="project" value="UniProtKB-KW"/>
</dbReference>
<keyword evidence="2" id="KW-0229">DNA integration</keyword>
<reference evidence="6" key="1">
    <citation type="submission" date="2021-07" db="EMBL/GenBank/DDBJ databases">
        <title>Draft genome sequence of carbapenem-resistant Aeromonas spp. in Japan.</title>
        <authorList>
            <person name="Maehana S."/>
            <person name="Suzuki M."/>
            <person name="Kitasato H."/>
        </authorList>
    </citation>
    <scope>NUCLEOTIDE SEQUENCE</scope>
    <source>
        <strain evidence="6">KAM348</strain>
    </source>
</reference>
<dbReference type="PROSITE" id="PS51898">
    <property type="entry name" value="TYR_RECOMBINASE"/>
    <property type="match status" value="1"/>
</dbReference>